<evidence type="ECO:0000256" key="1">
    <source>
        <dbReference type="ARBA" id="ARBA00004123"/>
    </source>
</evidence>
<dbReference type="GO" id="GO:0003700">
    <property type="term" value="F:DNA-binding transcription factor activity"/>
    <property type="evidence" value="ECO:0007669"/>
    <property type="project" value="InterPro"/>
</dbReference>
<dbReference type="InterPro" id="IPR003657">
    <property type="entry name" value="WRKY_dom"/>
</dbReference>
<comment type="caution">
    <text evidence="11">The sequence shown here is derived from an EMBL/GenBank/DDBJ whole genome shotgun (WGS) entry which is preliminary data.</text>
</comment>
<keyword evidence="6" id="KW-0238">DNA-binding</keyword>
<keyword evidence="4" id="KW-0862">Zinc</keyword>
<evidence type="ECO:0000256" key="5">
    <source>
        <dbReference type="ARBA" id="ARBA00023015"/>
    </source>
</evidence>
<organism evidence="11 12">
    <name type="scientific">Psophocarpus tetragonolobus</name>
    <name type="common">Winged bean</name>
    <name type="synonym">Dolichos tetragonolobus</name>
    <dbReference type="NCBI Taxonomy" id="3891"/>
    <lineage>
        <taxon>Eukaryota</taxon>
        <taxon>Viridiplantae</taxon>
        <taxon>Streptophyta</taxon>
        <taxon>Embryophyta</taxon>
        <taxon>Tracheophyta</taxon>
        <taxon>Spermatophyta</taxon>
        <taxon>Magnoliopsida</taxon>
        <taxon>eudicotyledons</taxon>
        <taxon>Gunneridae</taxon>
        <taxon>Pentapetalae</taxon>
        <taxon>rosids</taxon>
        <taxon>fabids</taxon>
        <taxon>Fabales</taxon>
        <taxon>Fabaceae</taxon>
        <taxon>Papilionoideae</taxon>
        <taxon>50 kb inversion clade</taxon>
        <taxon>NPAAA clade</taxon>
        <taxon>indigoferoid/millettioid clade</taxon>
        <taxon>Phaseoleae</taxon>
        <taxon>Psophocarpus</taxon>
    </lineage>
</organism>
<feature type="domain" description="WRKY" evidence="10">
    <location>
        <begin position="259"/>
        <end position="283"/>
    </location>
</feature>
<evidence type="ECO:0000256" key="3">
    <source>
        <dbReference type="ARBA" id="ARBA00022771"/>
    </source>
</evidence>
<evidence type="ECO:0000256" key="8">
    <source>
        <dbReference type="ARBA" id="ARBA00023242"/>
    </source>
</evidence>
<dbReference type="GO" id="GO:0008270">
    <property type="term" value="F:zinc ion binding"/>
    <property type="evidence" value="ECO:0007669"/>
    <property type="project" value="UniProtKB-KW"/>
</dbReference>
<name>A0AAN9XDY8_PSOTE</name>
<accession>A0AAN9XDY8</accession>
<sequence>MNSVERTPSNCDICGATQTLSVTIHNIRYRAHTRRYCTNCVLKQHPGLFCPLCFELYDDSFLPPHHRLMCVRCPSVAHRSCVFPSTNSSAAPAPPFFCPTCLDSNFTFFNLPHRKTGAVDLQSAKVLVTASRIAALSMTKAAAAARFDAETRAREAALARKRAKQALEDLAEILSREQADHLNGVVSAGRRRGAELCGEYGLLLLGMSDCALDVYQVVNLFSALHPTRKPLAVARLGMINTNLMLNLRLKFTKQLHCIRVQRCAEDEGVVMTTYEGNHNHPVPAAARSMACSTEILLLKAALEAAVSSIIGDSQSQNHCQLSGSECNPIVKSATLTCPPAKEINMYVTSRLAGLLHIELEEVKKENQNLRSMLNDITEHYAALQNQLLLVIQQKKLSSSPRNNEDRQANLT</sequence>
<dbReference type="InterPro" id="IPR036576">
    <property type="entry name" value="WRKY_dom_sf"/>
</dbReference>
<comment type="subcellular location">
    <subcellularLocation>
        <location evidence="1">Nucleus</location>
    </subcellularLocation>
</comment>
<evidence type="ECO:0000256" key="2">
    <source>
        <dbReference type="ARBA" id="ARBA00022723"/>
    </source>
</evidence>
<feature type="coiled-coil region" evidence="9">
    <location>
        <begin position="359"/>
        <end position="386"/>
    </location>
</feature>
<dbReference type="PANTHER" id="PTHR34451:SF7">
    <property type="entry name" value="PHD FINGER FAMILY PROTEIN"/>
    <property type="match status" value="1"/>
</dbReference>
<keyword evidence="2" id="KW-0479">Metal-binding</keyword>
<dbReference type="Proteomes" id="UP001386955">
    <property type="component" value="Unassembled WGS sequence"/>
</dbReference>
<evidence type="ECO:0000259" key="10">
    <source>
        <dbReference type="PROSITE" id="PS50811"/>
    </source>
</evidence>
<proteinExistence type="predicted"/>
<reference evidence="11 12" key="1">
    <citation type="submission" date="2024-01" db="EMBL/GenBank/DDBJ databases">
        <title>The genomes of 5 underutilized Papilionoideae crops provide insights into root nodulation and disease resistanc.</title>
        <authorList>
            <person name="Jiang F."/>
        </authorList>
    </citation>
    <scope>NUCLEOTIDE SEQUENCE [LARGE SCALE GENOMIC DNA]</scope>
    <source>
        <strain evidence="11">DUOXIRENSHENG_FW03</strain>
        <tissue evidence="11">Leaves</tissue>
    </source>
</reference>
<dbReference type="PANTHER" id="PTHR34451">
    <property type="entry name" value="PHD FINGER FAMILY PROTEIN"/>
    <property type="match status" value="1"/>
</dbReference>
<dbReference type="GO" id="GO:0005634">
    <property type="term" value="C:nucleus"/>
    <property type="evidence" value="ECO:0007669"/>
    <property type="project" value="UniProtKB-SubCell"/>
</dbReference>
<dbReference type="PROSITE" id="PS50811">
    <property type="entry name" value="WRKY"/>
    <property type="match status" value="1"/>
</dbReference>
<dbReference type="AlphaFoldDB" id="A0AAN9XDY8"/>
<keyword evidence="7" id="KW-0804">Transcription</keyword>
<evidence type="ECO:0000256" key="7">
    <source>
        <dbReference type="ARBA" id="ARBA00023163"/>
    </source>
</evidence>
<evidence type="ECO:0000313" key="11">
    <source>
        <dbReference type="EMBL" id="KAK7388094.1"/>
    </source>
</evidence>
<keyword evidence="8" id="KW-0539">Nucleus</keyword>
<dbReference type="SUPFAM" id="SSF57903">
    <property type="entry name" value="FYVE/PHD zinc finger"/>
    <property type="match status" value="1"/>
</dbReference>
<evidence type="ECO:0000313" key="12">
    <source>
        <dbReference type="Proteomes" id="UP001386955"/>
    </source>
</evidence>
<dbReference type="Gene3D" id="2.20.25.80">
    <property type="entry name" value="WRKY domain"/>
    <property type="match status" value="1"/>
</dbReference>
<evidence type="ECO:0000256" key="9">
    <source>
        <dbReference type="SAM" id="Coils"/>
    </source>
</evidence>
<keyword evidence="9" id="KW-0175">Coiled coil</keyword>
<protein>
    <recommendedName>
        <fullName evidence="10">WRKY domain-containing protein</fullName>
    </recommendedName>
</protein>
<keyword evidence="3" id="KW-0863">Zinc-finger</keyword>
<evidence type="ECO:0000256" key="6">
    <source>
        <dbReference type="ARBA" id="ARBA00023125"/>
    </source>
</evidence>
<dbReference type="EMBL" id="JAYMYS010000006">
    <property type="protein sequence ID" value="KAK7388094.1"/>
    <property type="molecule type" value="Genomic_DNA"/>
</dbReference>
<evidence type="ECO:0000256" key="4">
    <source>
        <dbReference type="ARBA" id="ARBA00022833"/>
    </source>
</evidence>
<keyword evidence="12" id="KW-1185">Reference proteome</keyword>
<dbReference type="GO" id="GO:0043565">
    <property type="term" value="F:sequence-specific DNA binding"/>
    <property type="evidence" value="ECO:0007669"/>
    <property type="project" value="InterPro"/>
</dbReference>
<keyword evidence="5" id="KW-0805">Transcription regulation</keyword>
<gene>
    <name evidence="11" type="ORF">VNO78_22899</name>
</gene>
<dbReference type="InterPro" id="IPR011011">
    <property type="entry name" value="Znf_FYVE_PHD"/>
</dbReference>